<evidence type="ECO:0000313" key="1">
    <source>
        <dbReference type="EMBL" id="MCH8615343.1"/>
    </source>
</evidence>
<dbReference type="RefSeq" id="WP_241446099.1">
    <property type="nucleotide sequence ID" value="NZ_JAKZHW010000001.1"/>
</dbReference>
<keyword evidence="2" id="KW-1185">Reference proteome</keyword>
<evidence type="ECO:0000313" key="2">
    <source>
        <dbReference type="Proteomes" id="UP001203058"/>
    </source>
</evidence>
<organism evidence="1 2">
    <name type="scientific">Sphingomonas telluris</name>
    <dbReference type="NCBI Taxonomy" id="2907998"/>
    <lineage>
        <taxon>Bacteria</taxon>
        <taxon>Pseudomonadati</taxon>
        <taxon>Pseudomonadota</taxon>
        <taxon>Alphaproteobacteria</taxon>
        <taxon>Sphingomonadales</taxon>
        <taxon>Sphingomonadaceae</taxon>
        <taxon>Sphingomonas</taxon>
    </lineage>
</organism>
<reference evidence="1 2" key="1">
    <citation type="submission" date="2022-03" db="EMBL/GenBank/DDBJ databases">
        <authorList>
            <person name="Jo J.-H."/>
            <person name="Im W.-T."/>
        </authorList>
    </citation>
    <scope>NUCLEOTIDE SEQUENCE [LARGE SCALE GENOMIC DNA]</scope>
    <source>
        <strain evidence="1 2">SM33</strain>
    </source>
</reference>
<gene>
    <name evidence="1" type="ORF">LZ016_04405</name>
</gene>
<sequence>MAIVAILVSPLAAPQLLAFPHVVQSNGDTVYSVAPVDRRALDRVTARANALVAKSPLARTAEPRSIFLTDGGWRWSLLALGNSTTLALTRPLREAVIVRRSDLRADQVATAFGTRTLSGIIAHEKCHGMERRHFGLTVDWTKPQWLREGYCDIVGAESTLSDEQARQLIASGQKAPALIYWQGRKRIETVLAANGGDVDALFASAR</sequence>
<dbReference type="Proteomes" id="UP001203058">
    <property type="component" value="Unassembled WGS sequence"/>
</dbReference>
<accession>A0ABS9VK30</accession>
<name>A0ABS9VK30_9SPHN</name>
<proteinExistence type="predicted"/>
<protein>
    <submittedName>
        <fullName evidence="1">Uncharacterized protein</fullName>
    </submittedName>
</protein>
<dbReference type="EMBL" id="JAKZHW010000001">
    <property type="protein sequence ID" value="MCH8615343.1"/>
    <property type="molecule type" value="Genomic_DNA"/>
</dbReference>
<comment type="caution">
    <text evidence="1">The sequence shown here is derived from an EMBL/GenBank/DDBJ whole genome shotgun (WGS) entry which is preliminary data.</text>
</comment>